<proteinExistence type="predicted"/>
<evidence type="ECO:0000313" key="2">
    <source>
        <dbReference type="Proteomes" id="UP001153076"/>
    </source>
</evidence>
<reference evidence="1" key="1">
    <citation type="submission" date="2022-04" db="EMBL/GenBank/DDBJ databases">
        <title>Carnegiea gigantea Genome sequencing and assembly v2.</title>
        <authorList>
            <person name="Copetti D."/>
            <person name="Sanderson M.J."/>
            <person name="Burquez A."/>
            <person name="Wojciechowski M.F."/>
        </authorList>
    </citation>
    <scope>NUCLEOTIDE SEQUENCE</scope>
    <source>
        <strain evidence="1">SGP5-SGP5p</strain>
        <tissue evidence="1">Aerial part</tissue>
    </source>
</reference>
<comment type="caution">
    <text evidence="1">The sequence shown here is derived from an EMBL/GenBank/DDBJ whole genome shotgun (WGS) entry which is preliminary data.</text>
</comment>
<dbReference type="OrthoDB" id="1433739at2759"/>
<dbReference type="SUPFAM" id="SSF56219">
    <property type="entry name" value="DNase I-like"/>
    <property type="match status" value="1"/>
</dbReference>
<keyword evidence="2" id="KW-1185">Reference proteome</keyword>
<dbReference type="PANTHER" id="PTHR35218:SF9">
    <property type="entry name" value="ENDONUCLEASE_EXONUCLEASE_PHOSPHATASE DOMAIN-CONTAINING PROTEIN"/>
    <property type="match status" value="1"/>
</dbReference>
<sequence>MNYQGLNILVWNVHGSGSSQFLHILKELIQKYSLKIFVSVERKLSGIIVGAICNKLQFDDRFQVEANGFAGGIWVLWHKEEIQVTIVSSSDQYVTCFKFDHWIENKGLPNLGFSGHPFTCSRGHNPTTQKLAYLDRALCNQQWRVHFEEVGVRHLLQNNPDHCSVLISPNGSMPIQNIHLVFHCHATLLTHKNFEEYHLRSNCEHTTPMYPLLGKVAQTLDDRNKTIFGNIHYNIAAV</sequence>
<evidence type="ECO:0000313" key="1">
    <source>
        <dbReference type="EMBL" id="KAJ8424506.1"/>
    </source>
</evidence>
<gene>
    <name evidence="1" type="ORF">Cgig2_017739</name>
</gene>
<dbReference type="Proteomes" id="UP001153076">
    <property type="component" value="Unassembled WGS sequence"/>
</dbReference>
<dbReference type="PANTHER" id="PTHR35218">
    <property type="entry name" value="RNASE H DOMAIN-CONTAINING PROTEIN"/>
    <property type="match status" value="1"/>
</dbReference>
<accession>A0A9Q1JL86</accession>
<dbReference type="InterPro" id="IPR036691">
    <property type="entry name" value="Endo/exonu/phosph_ase_sf"/>
</dbReference>
<protein>
    <submittedName>
        <fullName evidence="1">Uncharacterized protein</fullName>
    </submittedName>
</protein>
<organism evidence="1 2">
    <name type="scientific">Carnegiea gigantea</name>
    <dbReference type="NCBI Taxonomy" id="171969"/>
    <lineage>
        <taxon>Eukaryota</taxon>
        <taxon>Viridiplantae</taxon>
        <taxon>Streptophyta</taxon>
        <taxon>Embryophyta</taxon>
        <taxon>Tracheophyta</taxon>
        <taxon>Spermatophyta</taxon>
        <taxon>Magnoliopsida</taxon>
        <taxon>eudicotyledons</taxon>
        <taxon>Gunneridae</taxon>
        <taxon>Pentapetalae</taxon>
        <taxon>Caryophyllales</taxon>
        <taxon>Cactineae</taxon>
        <taxon>Cactaceae</taxon>
        <taxon>Cactoideae</taxon>
        <taxon>Echinocereeae</taxon>
        <taxon>Carnegiea</taxon>
    </lineage>
</organism>
<name>A0A9Q1JL86_9CARY</name>
<dbReference type="AlphaFoldDB" id="A0A9Q1JL86"/>
<dbReference type="EMBL" id="JAKOGI010001664">
    <property type="protein sequence ID" value="KAJ8424506.1"/>
    <property type="molecule type" value="Genomic_DNA"/>
</dbReference>